<proteinExistence type="predicted"/>
<organism evidence="1">
    <name type="scientific">Anguilla anguilla</name>
    <name type="common">European freshwater eel</name>
    <name type="synonym">Muraena anguilla</name>
    <dbReference type="NCBI Taxonomy" id="7936"/>
    <lineage>
        <taxon>Eukaryota</taxon>
        <taxon>Metazoa</taxon>
        <taxon>Chordata</taxon>
        <taxon>Craniata</taxon>
        <taxon>Vertebrata</taxon>
        <taxon>Euteleostomi</taxon>
        <taxon>Actinopterygii</taxon>
        <taxon>Neopterygii</taxon>
        <taxon>Teleostei</taxon>
        <taxon>Anguilliformes</taxon>
        <taxon>Anguillidae</taxon>
        <taxon>Anguilla</taxon>
    </lineage>
</organism>
<name>A0A0E9RFI8_ANGAN</name>
<reference evidence="1" key="2">
    <citation type="journal article" date="2015" name="Fish Shellfish Immunol.">
        <title>Early steps in the European eel (Anguilla anguilla)-Vibrio vulnificus interaction in the gills: Role of the RtxA13 toxin.</title>
        <authorList>
            <person name="Callol A."/>
            <person name="Pajuelo D."/>
            <person name="Ebbesson L."/>
            <person name="Teles M."/>
            <person name="MacKenzie S."/>
            <person name="Amaro C."/>
        </authorList>
    </citation>
    <scope>NUCLEOTIDE SEQUENCE</scope>
</reference>
<evidence type="ECO:0000313" key="1">
    <source>
        <dbReference type="EMBL" id="JAH27582.1"/>
    </source>
</evidence>
<protein>
    <submittedName>
        <fullName evidence="1">Uncharacterized protein</fullName>
    </submittedName>
</protein>
<reference evidence="1" key="1">
    <citation type="submission" date="2014-11" db="EMBL/GenBank/DDBJ databases">
        <authorList>
            <person name="Amaro Gonzalez C."/>
        </authorList>
    </citation>
    <scope>NUCLEOTIDE SEQUENCE</scope>
</reference>
<dbReference type="EMBL" id="GBXM01080995">
    <property type="protein sequence ID" value="JAH27582.1"/>
    <property type="molecule type" value="Transcribed_RNA"/>
</dbReference>
<sequence length="36" mass="4245">MWFVGFGKINTNSTKIKIKSKKMITVLYLFFCIIKC</sequence>
<dbReference type="AlphaFoldDB" id="A0A0E9RFI8"/>
<accession>A0A0E9RFI8</accession>